<dbReference type="GO" id="GO:0043565">
    <property type="term" value="F:sequence-specific DNA binding"/>
    <property type="evidence" value="ECO:0007669"/>
    <property type="project" value="InterPro"/>
</dbReference>
<evidence type="ECO:0000259" key="4">
    <source>
        <dbReference type="PROSITE" id="PS01124"/>
    </source>
</evidence>
<dbReference type="PROSITE" id="PS01124">
    <property type="entry name" value="HTH_ARAC_FAMILY_2"/>
    <property type="match status" value="1"/>
</dbReference>
<dbReference type="InterPro" id="IPR050204">
    <property type="entry name" value="AraC_XylS_family_regulators"/>
</dbReference>
<dbReference type="SMART" id="SM00342">
    <property type="entry name" value="HTH_ARAC"/>
    <property type="match status" value="1"/>
</dbReference>
<dbReference type="EMBL" id="CAACVJ010000005">
    <property type="protein sequence ID" value="VEP11397.1"/>
    <property type="molecule type" value="Genomic_DNA"/>
</dbReference>
<dbReference type="GO" id="GO:0003700">
    <property type="term" value="F:DNA-binding transcription factor activity"/>
    <property type="evidence" value="ECO:0007669"/>
    <property type="project" value="InterPro"/>
</dbReference>
<proteinExistence type="predicted"/>
<dbReference type="AlphaFoldDB" id="A0A563VJA6"/>
<dbReference type="PANTHER" id="PTHR46796">
    <property type="entry name" value="HTH-TYPE TRANSCRIPTIONAL ACTIVATOR RHAS-RELATED"/>
    <property type="match status" value="1"/>
</dbReference>
<dbReference type="InterPro" id="IPR018060">
    <property type="entry name" value="HTH_AraC"/>
</dbReference>
<dbReference type="PROSITE" id="PS00041">
    <property type="entry name" value="HTH_ARAC_FAMILY_1"/>
    <property type="match status" value="1"/>
</dbReference>
<dbReference type="RefSeq" id="WP_144868763.1">
    <property type="nucleotide sequence ID" value="NZ_LR213858.1"/>
</dbReference>
<gene>
    <name evidence="5" type="ORF">H1P_1020020</name>
</gene>
<dbReference type="Gene3D" id="1.10.10.60">
    <property type="entry name" value="Homeodomain-like"/>
    <property type="match status" value="2"/>
</dbReference>
<dbReference type="InterPro" id="IPR009057">
    <property type="entry name" value="Homeodomain-like_sf"/>
</dbReference>
<dbReference type="SUPFAM" id="SSF46689">
    <property type="entry name" value="Homeodomain-like"/>
    <property type="match status" value="2"/>
</dbReference>
<evidence type="ECO:0000256" key="2">
    <source>
        <dbReference type="ARBA" id="ARBA00023125"/>
    </source>
</evidence>
<reference evidence="5 6" key="1">
    <citation type="submission" date="2019-01" db="EMBL/GenBank/DDBJ databases">
        <authorList>
            <person name="Brito A."/>
        </authorList>
    </citation>
    <scope>NUCLEOTIDE SEQUENCE [LARGE SCALE GENOMIC DNA]</scope>
    <source>
        <strain evidence="5">1</strain>
    </source>
</reference>
<evidence type="ECO:0000256" key="3">
    <source>
        <dbReference type="ARBA" id="ARBA00023163"/>
    </source>
</evidence>
<keyword evidence="1" id="KW-0805">Transcription regulation</keyword>
<feature type="domain" description="HTH araC/xylS-type" evidence="4">
    <location>
        <begin position="201"/>
        <end position="299"/>
    </location>
</feature>
<evidence type="ECO:0000256" key="1">
    <source>
        <dbReference type="ARBA" id="ARBA00023015"/>
    </source>
</evidence>
<keyword evidence="2" id="KW-0238">DNA-binding</keyword>
<dbReference type="Proteomes" id="UP000320055">
    <property type="component" value="Unassembled WGS sequence"/>
</dbReference>
<protein>
    <submittedName>
        <fullName evidence="5">AraC family transcriptional regulator</fullName>
    </submittedName>
</protein>
<accession>A0A563VJA6</accession>
<evidence type="ECO:0000313" key="6">
    <source>
        <dbReference type="Proteomes" id="UP000320055"/>
    </source>
</evidence>
<dbReference type="InterPro" id="IPR018062">
    <property type="entry name" value="HTH_AraC-typ_CS"/>
</dbReference>
<dbReference type="Pfam" id="PF12833">
    <property type="entry name" value="HTH_18"/>
    <property type="match status" value="1"/>
</dbReference>
<sequence>MGSSSQKSLVEILNIKDSQIQSPIVSSQDLGWESIVVEEFKQPPGSVESGTHKEHTICLCLGTRPNRIWQTLGDRTHVGLYTKGDLTIAPAQVHCSYRTYSEDAYLQITTSPQFLEQIATEVINCDPTRLELVTEFCVRNDKIEQLAMMLRAELHQGNNGVGALYIESLANALIVNLLRDYSGTKPRIKTYEGGLSDRQILQVTDYINDHLTQSIKLEDLATYLEISRFHFSRLFKKSTGISPHQYVMQQRVELAKRLLKKADKSLADVALDCGFNSQSHLGKYFRQMTGMTPRFYRNNQ</sequence>
<name>A0A563VJA6_9CYAN</name>
<keyword evidence="3" id="KW-0804">Transcription</keyword>
<keyword evidence="6" id="KW-1185">Reference proteome</keyword>
<dbReference type="PANTHER" id="PTHR46796:SF6">
    <property type="entry name" value="ARAC SUBFAMILY"/>
    <property type="match status" value="1"/>
</dbReference>
<evidence type="ECO:0000313" key="5">
    <source>
        <dbReference type="EMBL" id="VEP11397.1"/>
    </source>
</evidence>
<dbReference type="OrthoDB" id="516605at2"/>
<organism evidence="5 6">
    <name type="scientific">Hyella patelloides LEGE 07179</name>
    <dbReference type="NCBI Taxonomy" id="945734"/>
    <lineage>
        <taxon>Bacteria</taxon>
        <taxon>Bacillati</taxon>
        <taxon>Cyanobacteriota</taxon>
        <taxon>Cyanophyceae</taxon>
        <taxon>Pleurocapsales</taxon>
        <taxon>Hyellaceae</taxon>
        <taxon>Hyella</taxon>
    </lineage>
</organism>